<protein>
    <submittedName>
        <fullName evidence="1">Uncharacterized protein</fullName>
    </submittedName>
</protein>
<accession>A0ACB8XLB0</accession>
<name>A0ACB8XLB0_ARCLA</name>
<dbReference type="EMBL" id="CM042062">
    <property type="protein sequence ID" value="KAI3669196.1"/>
    <property type="molecule type" value="Genomic_DNA"/>
</dbReference>
<evidence type="ECO:0000313" key="1">
    <source>
        <dbReference type="EMBL" id="KAI3669196.1"/>
    </source>
</evidence>
<proteinExistence type="predicted"/>
<comment type="caution">
    <text evidence="1">The sequence shown here is derived from an EMBL/GenBank/DDBJ whole genome shotgun (WGS) entry which is preliminary data.</text>
</comment>
<sequence length="94" mass="10482">MHKGRGFCLNVVVGEGKEGGQFAGKGERRRVAGEVLAILAGVLFKQELDSELTILEHLNTHLIIEFNTNEQMIEHRSTDRTITTFESKLLLSVC</sequence>
<gene>
    <name evidence="1" type="ORF">L6452_40423</name>
</gene>
<reference evidence="1 2" key="2">
    <citation type="journal article" date="2022" name="Mol. Ecol. Resour.">
        <title>The genomes of chicory, endive, great burdock and yacon provide insights into Asteraceae paleo-polyploidization history and plant inulin production.</title>
        <authorList>
            <person name="Fan W."/>
            <person name="Wang S."/>
            <person name="Wang H."/>
            <person name="Wang A."/>
            <person name="Jiang F."/>
            <person name="Liu H."/>
            <person name="Zhao H."/>
            <person name="Xu D."/>
            <person name="Zhang Y."/>
        </authorList>
    </citation>
    <scope>NUCLEOTIDE SEQUENCE [LARGE SCALE GENOMIC DNA]</scope>
    <source>
        <strain evidence="2">cv. Niubang</strain>
    </source>
</reference>
<dbReference type="Proteomes" id="UP001055879">
    <property type="component" value="Linkage Group LG16"/>
</dbReference>
<evidence type="ECO:0000313" key="2">
    <source>
        <dbReference type="Proteomes" id="UP001055879"/>
    </source>
</evidence>
<organism evidence="1 2">
    <name type="scientific">Arctium lappa</name>
    <name type="common">Greater burdock</name>
    <name type="synonym">Lappa major</name>
    <dbReference type="NCBI Taxonomy" id="4217"/>
    <lineage>
        <taxon>Eukaryota</taxon>
        <taxon>Viridiplantae</taxon>
        <taxon>Streptophyta</taxon>
        <taxon>Embryophyta</taxon>
        <taxon>Tracheophyta</taxon>
        <taxon>Spermatophyta</taxon>
        <taxon>Magnoliopsida</taxon>
        <taxon>eudicotyledons</taxon>
        <taxon>Gunneridae</taxon>
        <taxon>Pentapetalae</taxon>
        <taxon>asterids</taxon>
        <taxon>campanulids</taxon>
        <taxon>Asterales</taxon>
        <taxon>Asteraceae</taxon>
        <taxon>Carduoideae</taxon>
        <taxon>Cardueae</taxon>
        <taxon>Arctiinae</taxon>
        <taxon>Arctium</taxon>
    </lineage>
</organism>
<keyword evidence="2" id="KW-1185">Reference proteome</keyword>
<reference evidence="2" key="1">
    <citation type="journal article" date="2022" name="Mol. Ecol. Resour.">
        <title>The genomes of chicory, endive, great burdock and yacon provide insights into Asteraceae palaeo-polyploidization history and plant inulin production.</title>
        <authorList>
            <person name="Fan W."/>
            <person name="Wang S."/>
            <person name="Wang H."/>
            <person name="Wang A."/>
            <person name="Jiang F."/>
            <person name="Liu H."/>
            <person name="Zhao H."/>
            <person name="Xu D."/>
            <person name="Zhang Y."/>
        </authorList>
    </citation>
    <scope>NUCLEOTIDE SEQUENCE [LARGE SCALE GENOMIC DNA]</scope>
    <source>
        <strain evidence="2">cv. Niubang</strain>
    </source>
</reference>